<dbReference type="InterPro" id="IPR052730">
    <property type="entry name" value="Sugar_ABC_transporter"/>
</dbReference>
<name>A0A069RCK4_PEPLI</name>
<keyword evidence="2 5" id="KW-0812">Transmembrane</keyword>
<dbReference type="CDD" id="cd06261">
    <property type="entry name" value="TM_PBP2"/>
    <property type="match status" value="1"/>
</dbReference>
<evidence type="ECO:0000313" key="9">
    <source>
        <dbReference type="Proteomes" id="UP000027946"/>
    </source>
</evidence>
<accession>A0A069RCK4</accession>
<feature type="transmembrane region" description="Helical" evidence="5">
    <location>
        <begin position="69"/>
        <end position="91"/>
    </location>
</feature>
<dbReference type="STRING" id="1121324.CLIT_10c01290"/>
<feature type="transmembrane region" description="Helical" evidence="5">
    <location>
        <begin position="260"/>
        <end position="281"/>
    </location>
</feature>
<dbReference type="SUPFAM" id="SSF161098">
    <property type="entry name" value="MetI-like"/>
    <property type="match status" value="1"/>
</dbReference>
<dbReference type="AlphaFoldDB" id="A0A069RCK4"/>
<feature type="transmembrane region" description="Helical" evidence="5">
    <location>
        <begin position="111"/>
        <end position="135"/>
    </location>
</feature>
<dbReference type="eggNOG" id="COG1176">
    <property type="taxonomic scope" value="Bacteria"/>
</dbReference>
<dbReference type="EMBL" id="JJMM01000026">
    <property type="protein sequence ID" value="KDR93975.1"/>
    <property type="molecule type" value="Genomic_DNA"/>
</dbReference>
<dbReference type="GO" id="GO:0005886">
    <property type="term" value="C:plasma membrane"/>
    <property type="evidence" value="ECO:0007669"/>
    <property type="project" value="UniProtKB-SubCell"/>
</dbReference>
<dbReference type="Proteomes" id="UP000027946">
    <property type="component" value="Unassembled WGS sequence"/>
</dbReference>
<keyword evidence="4 5" id="KW-0472">Membrane</keyword>
<dbReference type="PROSITE" id="PS50928">
    <property type="entry name" value="ABC_TM1"/>
    <property type="match status" value="1"/>
</dbReference>
<feature type="domain" description="ABC transmembrane type-1" evidence="6">
    <location>
        <begin position="63"/>
        <end position="279"/>
    </location>
</feature>
<dbReference type="EMBL" id="JJMM01000010">
    <property type="protein sequence ID" value="KDR95402.1"/>
    <property type="molecule type" value="Genomic_DNA"/>
</dbReference>
<evidence type="ECO:0000256" key="1">
    <source>
        <dbReference type="ARBA" id="ARBA00004141"/>
    </source>
</evidence>
<dbReference type="Gene3D" id="1.10.3720.10">
    <property type="entry name" value="MetI-like"/>
    <property type="match status" value="1"/>
</dbReference>
<evidence type="ECO:0000256" key="5">
    <source>
        <dbReference type="RuleBase" id="RU363032"/>
    </source>
</evidence>
<evidence type="ECO:0000313" key="7">
    <source>
        <dbReference type="EMBL" id="KDR93975.1"/>
    </source>
</evidence>
<dbReference type="GO" id="GO:0055085">
    <property type="term" value="P:transmembrane transport"/>
    <property type="evidence" value="ECO:0007669"/>
    <property type="project" value="InterPro"/>
</dbReference>
<sequence>MFQRIKPYVYLMPSAIILSVIVAGGTAECILQSMGTSFSNGFEKIQFSYYSQIFGSTDFWKSLALTFKLAIISTVIASFVGLGIIFCIYVVRSHGEGSTVGIQRFFQLPMLFPYLVAGYVVFLMFSQSGWISRILFSLGIISQMADFPALINDRWGIGIIIAYVWKTTPFVVLMLYPIILRVESGWIDAGRIFGFTRTGFFAEAVFPLIKPTLKVSAYIVFTFIFCAFEIPYLLGSTYPKALPVYAYQIYSFGSFEERPLAMAMSMVMILVSCIMGIILFWNEKDLKRESGVYFEKNRN</sequence>
<reference evidence="7 9" key="1">
    <citation type="submission" date="2014-03" db="EMBL/GenBank/DDBJ databases">
        <title>Genome sequence of Clostridium litorale W6, DSM 5388.</title>
        <authorList>
            <person name="Poehlein A."/>
            <person name="Jagirdar A."/>
            <person name="Khonsari B."/>
            <person name="Chibani C.M."/>
            <person name="Gutierrez Gutierrez D.A."/>
            <person name="Davydova E."/>
            <person name="Alghaithi H.S."/>
            <person name="Nair K.P."/>
            <person name="Dhamotharan K."/>
            <person name="Chandran L."/>
            <person name="G W."/>
            <person name="Daniel R."/>
        </authorList>
    </citation>
    <scope>NUCLEOTIDE SEQUENCE [LARGE SCALE GENOMIC DNA]</scope>
    <source>
        <strain evidence="7 9">W6</strain>
    </source>
</reference>
<dbReference type="PANTHER" id="PTHR43759">
    <property type="entry name" value="TREHALOSE TRANSPORT SYSTEM PERMEASE PROTEIN SUGA"/>
    <property type="match status" value="1"/>
</dbReference>
<evidence type="ECO:0000256" key="4">
    <source>
        <dbReference type="ARBA" id="ARBA00023136"/>
    </source>
</evidence>
<dbReference type="PANTHER" id="PTHR43759:SF1">
    <property type="entry name" value="GLUCOSE IMPORT SYSTEM PERMEASE PROTEIN GLCT"/>
    <property type="match status" value="1"/>
</dbReference>
<dbReference type="InterPro" id="IPR035906">
    <property type="entry name" value="MetI-like_sf"/>
</dbReference>
<dbReference type="RefSeq" id="WP_161694547.1">
    <property type="nucleotide sequence ID" value="NZ_FSRH01000004.1"/>
</dbReference>
<proteinExistence type="inferred from homology"/>
<keyword evidence="9" id="KW-1185">Reference proteome</keyword>
<gene>
    <name evidence="8" type="ORF">CLIT_10c01290</name>
    <name evidence="7" type="ORF">CLIT_23c02470</name>
</gene>
<evidence type="ECO:0000256" key="3">
    <source>
        <dbReference type="ARBA" id="ARBA00022989"/>
    </source>
</evidence>
<evidence type="ECO:0000313" key="8">
    <source>
        <dbReference type="EMBL" id="KDR95402.1"/>
    </source>
</evidence>
<comment type="similarity">
    <text evidence="5">Belongs to the binding-protein-dependent transport system permease family.</text>
</comment>
<feature type="transmembrane region" description="Helical" evidence="5">
    <location>
        <begin position="215"/>
        <end position="234"/>
    </location>
</feature>
<feature type="transmembrane region" description="Helical" evidence="5">
    <location>
        <begin position="155"/>
        <end position="176"/>
    </location>
</feature>
<keyword evidence="3 5" id="KW-1133">Transmembrane helix</keyword>
<evidence type="ECO:0000256" key="2">
    <source>
        <dbReference type="ARBA" id="ARBA00022692"/>
    </source>
</evidence>
<comment type="caution">
    <text evidence="7">The sequence shown here is derived from an EMBL/GenBank/DDBJ whole genome shotgun (WGS) entry which is preliminary data.</text>
</comment>
<feature type="transmembrane region" description="Helical" evidence="5">
    <location>
        <begin position="7"/>
        <end position="27"/>
    </location>
</feature>
<dbReference type="InterPro" id="IPR000515">
    <property type="entry name" value="MetI-like"/>
</dbReference>
<comment type="subcellular location">
    <subcellularLocation>
        <location evidence="5">Cell membrane</location>
        <topology evidence="5">Multi-pass membrane protein</topology>
    </subcellularLocation>
    <subcellularLocation>
        <location evidence="1">Membrane</location>
        <topology evidence="1">Multi-pass membrane protein</topology>
    </subcellularLocation>
</comment>
<keyword evidence="5" id="KW-0813">Transport</keyword>
<evidence type="ECO:0000259" key="6">
    <source>
        <dbReference type="PROSITE" id="PS50928"/>
    </source>
</evidence>
<dbReference type="Pfam" id="PF00528">
    <property type="entry name" value="BPD_transp_1"/>
    <property type="match status" value="1"/>
</dbReference>
<protein>
    <submittedName>
        <fullName evidence="7">Binding-protein-dependent transport system inner membrane protein</fullName>
    </submittedName>
</protein>
<organism evidence="7 9">
    <name type="scientific">Peptoclostridium litorale DSM 5388</name>
    <dbReference type="NCBI Taxonomy" id="1121324"/>
    <lineage>
        <taxon>Bacteria</taxon>
        <taxon>Bacillati</taxon>
        <taxon>Bacillota</taxon>
        <taxon>Clostridia</taxon>
        <taxon>Peptostreptococcales</taxon>
        <taxon>Peptoclostridiaceae</taxon>
        <taxon>Peptoclostridium</taxon>
    </lineage>
</organism>